<evidence type="ECO:0000313" key="2">
    <source>
        <dbReference type="Proteomes" id="UP000054845"/>
    </source>
</evidence>
<dbReference type="EMBL" id="CCYA01000199">
    <property type="protein sequence ID" value="CEH13098.1"/>
    <property type="molecule type" value="Genomic_DNA"/>
</dbReference>
<dbReference type="AlphaFoldDB" id="A0A0N7L987"/>
<organism evidence="1 2">
    <name type="scientific">Ceraceosorus bombacis</name>
    <dbReference type="NCBI Taxonomy" id="401625"/>
    <lineage>
        <taxon>Eukaryota</taxon>
        <taxon>Fungi</taxon>
        <taxon>Dikarya</taxon>
        <taxon>Basidiomycota</taxon>
        <taxon>Ustilaginomycotina</taxon>
        <taxon>Exobasidiomycetes</taxon>
        <taxon>Ceraceosorales</taxon>
        <taxon>Ceraceosoraceae</taxon>
        <taxon>Ceraceosorus</taxon>
    </lineage>
</organism>
<dbReference type="OrthoDB" id="10288882at2759"/>
<protein>
    <submittedName>
        <fullName evidence="1">Uncharacterized protein</fullName>
    </submittedName>
</protein>
<proteinExistence type="predicted"/>
<keyword evidence="2" id="KW-1185">Reference proteome</keyword>
<name>A0A0N7L987_9BASI</name>
<sequence length="203" mass="21959">MSCKTFTAYMQSMTPITTATTWPAEDTVWRAIRARQGGLVIGQTIEKYHCKVHSGKKNGGPAYTAWTTLQVKNEGDQTQPITFTYLLVNIAHGSHDRVAQILDAFESSASAAAPATPKDNPLTTSLGAVQLVLRGRPGSFIFDALCPHVQSWLTNQDGPLAFHSVSIQRPADYPINHHTDMSSTSTGLTGNACYRVQGVIVGQ</sequence>
<evidence type="ECO:0000313" key="1">
    <source>
        <dbReference type="EMBL" id="CEH13098.1"/>
    </source>
</evidence>
<dbReference type="Proteomes" id="UP000054845">
    <property type="component" value="Unassembled WGS sequence"/>
</dbReference>
<accession>A0A0N7L987</accession>
<reference evidence="1 2" key="1">
    <citation type="submission" date="2014-09" db="EMBL/GenBank/DDBJ databases">
        <authorList>
            <person name="Magalhaes I.L.F."/>
            <person name="Oliveira U."/>
            <person name="Santos F.R."/>
            <person name="Vidigal T.H.D.A."/>
            <person name="Brescovit A.D."/>
            <person name="Santos A.J."/>
        </authorList>
    </citation>
    <scope>NUCLEOTIDE SEQUENCE [LARGE SCALE GENOMIC DNA]</scope>
</reference>